<feature type="compositionally biased region" description="Basic and acidic residues" evidence="1">
    <location>
        <begin position="16"/>
        <end position="30"/>
    </location>
</feature>
<reference evidence="2 3" key="1">
    <citation type="submission" date="2024-06" db="EMBL/GenBank/DDBJ databases">
        <title>Genomic Encyclopedia of Type Strains, Phase IV (KMG-IV): sequencing the most valuable type-strain genomes for metagenomic binning, comparative biology and taxonomic classification.</title>
        <authorList>
            <person name="Goeker M."/>
        </authorList>
    </citation>
    <scope>NUCLEOTIDE SEQUENCE [LARGE SCALE GENOMIC DNA]</scope>
    <source>
        <strain evidence="2 3">DSM 105042</strain>
    </source>
</reference>
<evidence type="ECO:0000313" key="3">
    <source>
        <dbReference type="Proteomes" id="UP001549031"/>
    </source>
</evidence>
<accession>A0ABV2HD73</accession>
<organism evidence="2 3">
    <name type="scientific">Pseudorhizobium tarimense</name>
    <dbReference type="NCBI Taxonomy" id="1079109"/>
    <lineage>
        <taxon>Bacteria</taxon>
        <taxon>Pseudomonadati</taxon>
        <taxon>Pseudomonadota</taxon>
        <taxon>Alphaproteobacteria</taxon>
        <taxon>Hyphomicrobiales</taxon>
        <taxon>Rhizobiaceae</taxon>
        <taxon>Rhizobium/Agrobacterium group</taxon>
        <taxon>Pseudorhizobium</taxon>
    </lineage>
</organism>
<protein>
    <recommendedName>
        <fullName evidence="4">Transposase</fullName>
    </recommendedName>
</protein>
<evidence type="ECO:0008006" key="4">
    <source>
        <dbReference type="Google" id="ProtNLM"/>
    </source>
</evidence>
<proteinExistence type="predicted"/>
<sequence length="186" mass="19817">MMASPLTYLRRLMSRGGERKRINEEGDGAKPDQFAIAQPMQTTGEQKLEAESADVLGSSPSPSDTLSAGPATADEAGRTANAQRDSTGGSEVSASGSHQVAKIAVTSAPAAERAKPTVGRAVREKRRRDGRAKPALTIGTSSADLQTDWDDPMSLDEEIKVLRGQLAAKLQVQNAQLKRMLARFQT</sequence>
<dbReference type="RefSeq" id="WP_247246194.1">
    <property type="nucleotide sequence ID" value="NZ_JALJRA010000027.1"/>
</dbReference>
<feature type="compositionally biased region" description="Polar residues" evidence="1">
    <location>
        <begin position="80"/>
        <end position="98"/>
    </location>
</feature>
<keyword evidence="3" id="KW-1185">Reference proteome</keyword>
<dbReference type="EMBL" id="JBEPLJ010000026">
    <property type="protein sequence ID" value="MET3588498.1"/>
    <property type="molecule type" value="Genomic_DNA"/>
</dbReference>
<dbReference type="Proteomes" id="UP001549031">
    <property type="component" value="Unassembled WGS sequence"/>
</dbReference>
<feature type="region of interest" description="Disordered" evidence="1">
    <location>
        <begin position="14"/>
        <end position="33"/>
    </location>
</feature>
<comment type="caution">
    <text evidence="2">The sequence shown here is derived from an EMBL/GenBank/DDBJ whole genome shotgun (WGS) entry which is preliminary data.</text>
</comment>
<evidence type="ECO:0000313" key="2">
    <source>
        <dbReference type="EMBL" id="MET3588498.1"/>
    </source>
</evidence>
<feature type="region of interest" description="Disordered" evidence="1">
    <location>
        <begin position="38"/>
        <end position="150"/>
    </location>
</feature>
<evidence type="ECO:0000256" key="1">
    <source>
        <dbReference type="SAM" id="MobiDB-lite"/>
    </source>
</evidence>
<name>A0ABV2HD73_9HYPH</name>
<gene>
    <name evidence="2" type="ORF">ABID21_004634</name>
</gene>